<feature type="compositionally biased region" description="Basic residues" evidence="1">
    <location>
        <begin position="45"/>
        <end position="57"/>
    </location>
</feature>
<dbReference type="Proteomes" id="UP000000812">
    <property type="component" value="Chromosome"/>
</dbReference>
<evidence type="ECO:0000256" key="1">
    <source>
        <dbReference type="SAM" id="MobiDB-lite"/>
    </source>
</evidence>
<dbReference type="HOGENOM" id="CLU_202688_0_0_6"/>
<evidence type="ECO:0000313" key="3">
    <source>
        <dbReference type="Proteomes" id="UP000000812"/>
    </source>
</evidence>
<organism evidence="2 3">
    <name type="scientific">Xylella fastidiosa (strain 9a5c)</name>
    <dbReference type="NCBI Taxonomy" id="160492"/>
    <lineage>
        <taxon>Bacteria</taxon>
        <taxon>Pseudomonadati</taxon>
        <taxon>Pseudomonadota</taxon>
        <taxon>Gammaproteobacteria</taxon>
        <taxon>Lysobacterales</taxon>
        <taxon>Lysobacteraceae</taxon>
        <taxon>Xylella</taxon>
    </lineage>
</organism>
<dbReference type="KEGG" id="xfa:XF_2757"/>
<feature type="region of interest" description="Disordered" evidence="1">
    <location>
        <begin position="31"/>
        <end position="57"/>
    </location>
</feature>
<sequence length="57" mass="6335">MAQECGGNKPGQSAVGHMWYEISDGINNNSYGFAPDKTHHGNPFNKKKHGILQTHRK</sequence>
<dbReference type="EMBL" id="AE003849">
    <property type="protein sequence ID" value="AAF85542.1"/>
    <property type="molecule type" value="Genomic_DNA"/>
</dbReference>
<evidence type="ECO:0000313" key="2">
    <source>
        <dbReference type="EMBL" id="AAF85542.1"/>
    </source>
</evidence>
<protein>
    <submittedName>
        <fullName evidence="2">Uncharacterized protein</fullName>
    </submittedName>
</protein>
<dbReference type="STRING" id="160492.XF_2757"/>
<reference evidence="2 3" key="1">
    <citation type="journal article" date="2000" name="Nature">
        <title>The genome sequence of the plant pathogen Xylella fastidiosa.</title>
        <authorList>
            <person name="Simpson A.J."/>
            <person name="Reinach F.C."/>
            <person name="Arruda P."/>
            <person name="Abreu F.A."/>
            <person name="Acencio M."/>
            <person name="Alvarenga R."/>
            <person name="Alves L.M."/>
            <person name="Araya J.E."/>
            <person name="Baia G.S."/>
            <person name="Baptista C.S."/>
            <person name="Barros M.H."/>
            <person name="Bonaccorsi E.D."/>
            <person name="Bordin S."/>
            <person name="Bove J.M."/>
            <person name="Briones M.R."/>
            <person name="Bueno M.R."/>
            <person name="Camargo A.A."/>
            <person name="Camargo L.E."/>
            <person name="Carraro D.M."/>
            <person name="Carrer H."/>
            <person name="Colauto N.B."/>
            <person name="Colombo C."/>
            <person name="Costa F.F."/>
            <person name="Costa M.C."/>
            <person name="Costa-Neto C.M."/>
            <person name="Coutinho L.L."/>
            <person name="Cristofani M."/>
            <person name="Dias-Neto E."/>
            <person name="Docena C."/>
            <person name="El-Dorry H."/>
            <person name="Facincani A.P."/>
            <person name="Ferreira A.J."/>
            <person name="Ferreira V.C."/>
            <person name="Ferro J.A."/>
            <person name="Fraga J.S."/>
            <person name="Franca S.C."/>
            <person name="Franco M.C."/>
            <person name="Frohme M."/>
            <person name="Furlan L.R."/>
            <person name="Garnier M."/>
            <person name="Goldman G.H."/>
            <person name="Goldman M.H."/>
            <person name="Gomes S.L."/>
            <person name="Gruber A."/>
            <person name="Ho P.L."/>
            <person name="Hoheisel J.D."/>
            <person name="Junqueira M.L."/>
            <person name="Kemper E.L."/>
            <person name="Kitajima J.P."/>
            <person name="Krieger J.E."/>
            <person name="Kuramae E.E."/>
            <person name="Laigret F."/>
            <person name="Lambais M.R."/>
            <person name="Leite L.C."/>
            <person name="Lemos E.G."/>
            <person name="Lemos M.V."/>
            <person name="Lopes S.A."/>
            <person name="Lopes C.R."/>
            <person name="Machado J.A."/>
            <person name="Machado M.A."/>
            <person name="Madeira A.M."/>
            <person name="Madeira H.M."/>
            <person name="Marino C.L."/>
            <person name="Marques M.V."/>
            <person name="Martins E.A."/>
            <person name="Martins E.M."/>
            <person name="Matsukuma A.Y."/>
            <person name="Menck C.F."/>
            <person name="Miracca E.C."/>
            <person name="Miyaki C.Y."/>
            <person name="Monteriro-Vitorello C.B."/>
            <person name="Moon D.H."/>
            <person name="Nagai M.A."/>
            <person name="Nascimento A.L."/>
            <person name="Netto L.E."/>
            <person name="Nhani A.Jr."/>
            <person name="Nobrega F.G."/>
            <person name="Nunes L.R."/>
            <person name="Oliveira M.A."/>
            <person name="de Oliveira M.C."/>
            <person name="de Oliveira R.C."/>
            <person name="Palmieri D.A."/>
            <person name="Paris A."/>
            <person name="Peixoto B.R."/>
            <person name="Pereira G.A."/>
            <person name="Pereira H.A.Jr."/>
            <person name="Pesquero J.B."/>
            <person name="Quaggio R.B."/>
            <person name="Roberto P.G."/>
            <person name="Rodrigues V."/>
            <person name="de M Rosa A.J."/>
            <person name="de Rosa V.E.Jr."/>
            <person name="de Sa R.G."/>
            <person name="Santelli R.V."/>
            <person name="Sawasaki H.E."/>
            <person name="da Silva A.C."/>
            <person name="da Silva A.M."/>
            <person name="da Silva F.R."/>
            <person name="da Silva W.A.Jr."/>
            <person name="da Silveira J.F."/>
            <person name="Silvestri M.L."/>
            <person name="Siqueira W.J."/>
            <person name="de Souza A.A."/>
            <person name="de Souza A.P."/>
            <person name="Terenzi M.F."/>
            <person name="Truffi D."/>
            <person name="Tsai S.M."/>
            <person name="Tsuhako M.H."/>
            <person name="Vallada H."/>
            <person name="Van Sluys M.A."/>
            <person name="Verjovski-Almeida S."/>
            <person name="Vettore A.L."/>
            <person name="Zago M.A."/>
            <person name="Zatz M."/>
            <person name="Meidanis J."/>
            <person name="Setubal J.C."/>
        </authorList>
    </citation>
    <scope>NUCLEOTIDE SEQUENCE [LARGE SCALE GENOMIC DNA]</scope>
    <source>
        <strain evidence="2 3">9a5c</strain>
    </source>
</reference>
<name>Q9P9W3_XYLFA</name>
<dbReference type="AlphaFoldDB" id="Q9P9W3"/>
<gene>
    <name evidence="2" type="ordered locus">XF_2757</name>
</gene>
<dbReference type="PIR" id="A82521">
    <property type="entry name" value="A82521"/>
</dbReference>
<accession>Q9P9W3</accession>
<proteinExistence type="predicted"/>